<dbReference type="EMBL" id="LGRX02013546">
    <property type="protein sequence ID" value="KAK3265966.1"/>
    <property type="molecule type" value="Genomic_DNA"/>
</dbReference>
<evidence type="ECO:0000256" key="4">
    <source>
        <dbReference type="ARBA" id="ARBA00022989"/>
    </source>
</evidence>
<evidence type="ECO:0000256" key="3">
    <source>
        <dbReference type="ARBA" id="ARBA00022692"/>
    </source>
</evidence>
<evidence type="ECO:0000256" key="6">
    <source>
        <dbReference type="RuleBase" id="RU363053"/>
    </source>
</evidence>
<dbReference type="InterPro" id="IPR007248">
    <property type="entry name" value="Mpv17_PMP22"/>
</dbReference>
<comment type="similarity">
    <text evidence="2 6">Belongs to the peroxisomal membrane protein PXMP2/4 family.</text>
</comment>
<organism evidence="7 8">
    <name type="scientific">Cymbomonas tetramitiformis</name>
    <dbReference type="NCBI Taxonomy" id="36881"/>
    <lineage>
        <taxon>Eukaryota</taxon>
        <taxon>Viridiplantae</taxon>
        <taxon>Chlorophyta</taxon>
        <taxon>Pyramimonadophyceae</taxon>
        <taxon>Pyramimonadales</taxon>
        <taxon>Pyramimonadaceae</taxon>
        <taxon>Cymbomonas</taxon>
    </lineage>
</organism>
<comment type="subcellular location">
    <subcellularLocation>
        <location evidence="1">Membrane</location>
        <topology evidence="1">Multi-pass membrane protein</topology>
    </subcellularLocation>
</comment>
<keyword evidence="3" id="KW-0812">Transmembrane</keyword>
<evidence type="ECO:0000313" key="7">
    <source>
        <dbReference type="EMBL" id="KAK3265966.1"/>
    </source>
</evidence>
<reference evidence="7 8" key="1">
    <citation type="journal article" date="2015" name="Genome Biol. Evol.">
        <title>Comparative Genomics of a Bacterivorous Green Alga Reveals Evolutionary Causalities and Consequences of Phago-Mixotrophic Mode of Nutrition.</title>
        <authorList>
            <person name="Burns J.A."/>
            <person name="Paasch A."/>
            <person name="Narechania A."/>
            <person name="Kim E."/>
        </authorList>
    </citation>
    <scope>NUCLEOTIDE SEQUENCE [LARGE SCALE GENOMIC DNA]</scope>
    <source>
        <strain evidence="7 8">PLY_AMNH</strain>
    </source>
</reference>
<protein>
    <submittedName>
        <fullName evidence="7">Uncharacterized protein</fullName>
    </submittedName>
</protein>
<evidence type="ECO:0000256" key="5">
    <source>
        <dbReference type="ARBA" id="ARBA00023136"/>
    </source>
</evidence>
<gene>
    <name evidence="7" type="ORF">CYMTET_25384</name>
</gene>
<proteinExistence type="inferred from homology"/>
<dbReference type="GO" id="GO:0016020">
    <property type="term" value="C:membrane"/>
    <property type="evidence" value="ECO:0007669"/>
    <property type="project" value="UniProtKB-SubCell"/>
</dbReference>
<dbReference type="Pfam" id="PF04117">
    <property type="entry name" value="Mpv17_PMP22"/>
    <property type="match status" value="1"/>
</dbReference>
<dbReference type="GO" id="GO:0005737">
    <property type="term" value="C:cytoplasm"/>
    <property type="evidence" value="ECO:0007669"/>
    <property type="project" value="TreeGrafter"/>
</dbReference>
<keyword evidence="5" id="KW-0472">Membrane</keyword>
<dbReference type="PANTHER" id="PTHR11266">
    <property type="entry name" value="PEROXISOMAL MEMBRANE PROTEIN 2, PXMP2 MPV17"/>
    <property type="match status" value="1"/>
</dbReference>
<keyword evidence="4" id="KW-1133">Transmembrane helix</keyword>
<keyword evidence="8" id="KW-1185">Reference proteome</keyword>
<dbReference type="Proteomes" id="UP001190700">
    <property type="component" value="Unassembled WGS sequence"/>
</dbReference>
<evidence type="ECO:0000313" key="8">
    <source>
        <dbReference type="Proteomes" id="UP001190700"/>
    </source>
</evidence>
<accession>A0AAE0KZ08</accession>
<dbReference type="PANTHER" id="PTHR11266:SF80">
    <property type="entry name" value="PEROXISOMAL MEMBRANE PROTEIN 2"/>
    <property type="match status" value="1"/>
</dbReference>
<sequence length="115" mass="12641">MDVEAGFKKTALSMTLDQFLWSPIFFATYLIPMNAALNGKAPSEALQDVKSELIPTLIASAKVWTPANAIIYNVPLTWRVLAANGFDLVWAIYLSIFVTDDDQANQESSTAEAIE</sequence>
<name>A0AAE0KZ08_9CHLO</name>
<dbReference type="AlphaFoldDB" id="A0AAE0KZ08"/>
<evidence type="ECO:0000256" key="1">
    <source>
        <dbReference type="ARBA" id="ARBA00004141"/>
    </source>
</evidence>
<evidence type="ECO:0000256" key="2">
    <source>
        <dbReference type="ARBA" id="ARBA00006824"/>
    </source>
</evidence>
<comment type="caution">
    <text evidence="7">The sequence shown here is derived from an EMBL/GenBank/DDBJ whole genome shotgun (WGS) entry which is preliminary data.</text>
</comment>